<keyword evidence="1" id="KW-1133">Transmembrane helix</keyword>
<keyword evidence="1" id="KW-0472">Membrane</keyword>
<accession>A0A0H3ZQC0</accession>
<organism evidence="2">
    <name type="scientific">Vibrio tasmaniensis</name>
    <dbReference type="NCBI Taxonomy" id="212663"/>
    <lineage>
        <taxon>Bacteria</taxon>
        <taxon>Pseudomonadati</taxon>
        <taxon>Pseudomonadota</taxon>
        <taxon>Gammaproteobacteria</taxon>
        <taxon>Vibrionales</taxon>
        <taxon>Vibrionaceae</taxon>
        <taxon>Vibrio</taxon>
    </lineage>
</organism>
<keyword evidence="1" id="KW-0812">Transmembrane</keyword>
<dbReference type="NCBIfam" id="TIGR02762">
    <property type="entry name" value="TraL_TIGR"/>
    <property type="match status" value="1"/>
</dbReference>
<evidence type="ECO:0000313" key="2">
    <source>
        <dbReference type="EMBL" id="AKN35851.1"/>
    </source>
</evidence>
<evidence type="ECO:0000256" key="1">
    <source>
        <dbReference type="SAM" id="Phobius"/>
    </source>
</evidence>
<dbReference type="EMBL" id="KP795454">
    <property type="protein sequence ID" value="AKN35851.1"/>
    <property type="molecule type" value="Genomic_DNA"/>
</dbReference>
<feature type="transmembrane region" description="Helical" evidence="1">
    <location>
        <begin position="29"/>
        <end position="58"/>
    </location>
</feature>
<name>A0A0H3ZQC0_9VIBR</name>
<protein>
    <submittedName>
        <fullName evidence="2">IncF plasmid conjugative transfer pilus assemblyprotein TraL</fullName>
    </submittedName>
</protein>
<dbReference type="AlphaFoldDB" id="A0A0H3ZQC0"/>
<reference evidence="2" key="1">
    <citation type="journal article" date="2015" name="MBio">
        <title>Eco-Evolutionary Dynamics of Episomes among Ecologically Cohesive Bacterial Populations.</title>
        <authorList>
            <person name="Xue H."/>
            <person name="Cordero O.X."/>
            <person name="Camas F.M."/>
            <person name="Trimble W."/>
            <person name="Meyer F."/>
            <person name="Guglielmini J."/>
            <person name="Rocha E.P."/>
            <person name="Polz M.F."/>
        </authorList>
    </citation>
    <scope>NUCLEOTIDE SEQUENCE</scope>
    <source>
        <strain evidence="2">FF_112</strain>
    </source>
</reference>
<dbReference type="InterPro" id="IPR009838">
    <property type="entry name" value="T4SS_TraL"/>
</dbReference>
<proteinExistence type="predicted"/>
<dbReference type="GO" id="GO:0019867">
    <property type="term" value="C:outer membrane"/>
    <property type="evidence" value="ECO:0007669"/>
    <property type="project" value="InterPro"/>
</dbReference>
<dbReference type="Pfam" id="PF07178">
    <property type="entry name" value="TraL"/>
    <property type="match status" value="1"/>
</dbReference>
<sequence length="100" mass="11365">MEQPEQYYLIPSSLDNGEVFMGLPREESLPAACITALGFMVGHEMVGLAFAIVCLFLVRYIKGQYGMNVFSCCRYYYTTTPKHASSFKRLPAASLRYWFA</sequence>